<dbReference type="AlphaFoldDB" id="A0A068NPM9"/>
<accession>A0A068NPM9</accession>
<dbReference type="eggNOG" id="COG1136">
    <property type="taxonomic scope" value="Bacteria"/>
</dbReference>
<keyword evidence="2" id="KW-0547">Nucleotide-binding</keyword>
<dbReference type="PROSITE" id="PS00211">
    <property type="entry name" value="ABC_TRANSPORTER_1"/>
    <property type="match status" value="1"/>
</dbReference>
<dbReference type="Pfam" id="PF00005">
    <property type="entry name" value="ABC_tran"/>
    <property type="match status" value="1"/>
</dbReference>
<dbReference type="InterPro" id="IPR027417">
    <property type="entry name" value="P-loop_NTPase"/>
</dbReference>
<dbReference type="Gene3D" id="3.40.50.300">
    <property type="entry name" value="P-loop containing nucleotide triphosphate hydrolases"/>
    <property type="match status" value="1"/>
</dbReference>
<dbReference type="Proteomes" id="UP000027982">
    <property type="component" value="Chromosome"/>
</dbReference>
<dbReference type="InterPro" id="IPR003593">
    <property type="entry name" value="AAA+_ATPase"/>
</dbReference>
<sequence length="250" mass="27346">MSKPVIEVNGICKDYVMGDQVVHALRSVNLVIEPGEFVAIMGPSGSGKSTFMNVIGCLDRPTAGEYLLNGEAVARMGDNALAEIRNKYIGFVFQNFNLLPRTSALKNVELPLMYAGAKGRTARAKKALELVGLAQRMDHTPAMLSGGQQQRVAIARAIVNDPVLILGDEPTGNLDSRTSEEIMAVFQQLNREGKTVVIVTHEEDVAQHCKRIIRFKDGYVRVDERVEKPVDARDIIANMSAPEDELVAAK</sequence>
<keyword evidence="1" id="KW-0813">Transport</keyword>
<protein>
    <submittedName>
        <fullName evidence="5">ABC transporter ATP-binding protein</fullName>
    </submittedName>
</protein>
<dbReference type="PANTHER" id="PTHR24220:SF86">
    <property type="entry name" value="ABC TRANSPORTER ABCH.1"/>
    <property type="match status" value="1"/>
</dbReference>
<evidence type="ECO:0000313" key="5">
    <source>
        <dbReference type="EMBL" id="AIE85401.1"/>
    </source>
</evidence>
<dbReference type="CDD" id="cd03255">
    <property type="entry name" value="ABC_MJ0796_LolCDE_FtsE"/>
    <property type="match status" value="1"/>
</dbReference>
<dbReference type="InterPro" id="IPR017911">
    <property type="entry name" value="MacB-like_ATP-bd"/>
</dbReference>
<dbReference type="FunFam" id="3.40.50.300:FF:000032">
    <property type="entry name" value="Export ABC transporter ATP-binding protein"/>
    <property type="match status" value="1"/>
</dbReference>
<reference evidence="5 6" key="1">
    <citation type="journal article" date="2014" name="PLoS ONE">
        <title>The first complete genome sequence of the class fimbriimonadia in the phylum armatimonadetes.</title>
        <authorList>
            <person name="Hu Z.Y."/>
            <person name="Wang Y.Z."/>
            <person name="Im W.T."/>
            <person name="Wang S.Y."/>
            <person name="Zhao G.P."/>
            <person name="Zheng H.J."/>
            <person name="Quan Z.X."/>
        </authorList>
    </citation>
    <scope>NUCLEOTIDE SEQUENCE [LARGE SCALE GENOMIC DNA]</scope>
    <source>
        <strain evidence="5">Gsoil 348</strain>
    </source>
</reference>
<evidence type="ECO:0000259" key="4">
    <source>
        <dbReference type="PROSITE" id="PS50893"/>
    </source>
</evidence>
<evidence type="ECO:0000256" key="3">
    <source>
        <dbReference type="ARBA" id="ARBA00022840"/>
    </source>
</evidence>
<dbReference type="OrthoDB" id="9782239at2"/>
<feature type="domain" description="ABC transporter" evidence="4">
    <location>
        <begin position="6"/>
        <end position="242"/>
    </location>
</feature>
<dbReference type="GO" id="GO:0022857">
    <property type="term" value="F:transmembrane transporter activity"/>
    <property type="evidence" value="ECO:0007669"/>
    <property type="project" value="TreeGrafter"/>
</dbReference>
<dbReference type="SUPFAM" id="SSF52540">
    <property type="entry name" value="P-loop containing nucleoside triphosphate hydrolases"/>
    <property type="match status" value="1"/>
</dbReference>
<dbReference type="GO" id="GO:0005886">
    <property type="term" value="C:plasma membrane"/>
    <property type="evidence" value="ECO:0007669"/>
    <property type="project" value="TreeGrafter"/>
</dbReference>
<dbReference type="PROSITE" id="PS50893">
    <property type="entry name" value="ABC_TRANSPORTER_2"/>
    <property type="match status" value="1"/>
</dbReference>
<gene>
    <name evidence="5" type="ORF">OP10G_2033</name>
</gene>
<dbReference type="PANTHER" id="PTHR24220">
    <property type="entry name" value="IMPORT ATP-BINDING PROTEIN"/>
    <property type="match status" value="1"/>
</dbReference>
<dbReference type="HOGENOM" id="CLU_000604_1_22_0"/>
<dbReference type="EMBL" id="CP007139">
    <property type="protein sequence ID" value="AIE85401.1"/>
    <property type="molecule type" value="Genomic_DNA"/>
</dbReference>
<evidence type="ECO:0000256" key="1">
    <source>
        <dbReference type="ARBA" id="ARBA00022448"/>
    </source>
</evidence>
<dbReference type="GO" id="GO:0016887">
    <property type="term" value="F:ATP hydrolysis activity"/>
    <property type="evidence" value="ECO:0007669"/>
    <property type="project" value="InterPro"/>
</dbReference>
<dbReference type="InterPro" id="IPR003439">
    <property type="entry name" value="ABC_transporter-like_ATP-bd"/>
</dbReference>
<dbReference type="InterPro" id="IPR015854">
    <property type="entry name" value="ABC_transpr_LolD-like"/>
</dbReference>
<name>A0A068NPM9_FIMGI</name>
<dbReference type="RefSeq" id="WP_025226024.1">
    <property type="nucleotide sequence ID" value="NZ_CP007139.1"/>
</dbReference>
<keyword evidence="3 5" id="KW-0067">ATP-binding</keyword>
<dbReference type="STRING" id="661478.OP10G_2033"/>
<dbReference type="GO" id="GO:0005524">
    <property type="term" value="F:ATP binding"/>
    <property type="evidence" value="ECO:0007669"/>
    <property type="project" value="UniProtKB-KW"/>
</dbReference>
<organism evidence="5 6">
    <name type="scientific">Fimbriimonas ginsengisoli Gsoil 348</name>
    <dbReference type="NCBI Taxonomy" id="661478"/>
    <lineage>
        <taxon>Bacteria</taxon>
        <taxon>Bacillati</taxon>
        <taxon>Armatimonadota</taxon>
        <taxon>Fimbriimonadia</taxon>
        <taxon>Fimbriimonadales</taxon>
        <taxon>Fimbriimonadaceae</taxon>
        <taxon>Fimbriimonas</taxon>
    </lineage>
</organism>
<proteinExistence type="predicted"/>
<dbReference type="SMART" id="SM00382">
    <property type="entry name" value="AAA"/>
    <property type="match status" value="1"/>
</dbReference>
<dbReference type="KEGG" id="fgi:OP10G_2033"/>
<evidence type="ECO:0000313" key="6">
    <source>
        <dbReference type="Proteomes" id="UP000027982"/>
    </source>
</evidence>
<keyword evidence="6" id="KW-1185">Reference proteome</keyword>
<dbReference type="GO" id="GO:0098796">
    <property type="term" value="C:membrane protein complex"/>
    <property type="evidence" value="ECO:0007669"/>
    <property type="project" value="UniProtKB-ARBA"/>
</dbReference>
<dbReference type="InterPro" id="IPR017871">
    <property type="entry name" value="ABC_transporter-like_CS"/>
</dbReference>
<evidence type="ECO:0000256" key="2">
    <source>
        <dbReference type="ARBA" id="ARBA00022741"/>
    </source>
</evidence>